<evidence type="ECO:0000313" key="2">
    <source>
        <dbReference type="Proteomes" id="UP001331761"/>
    </source>
</evidence>
<accession>A0AAN8FA95</accession>
<reference evidence="1 2" key="1">
    <citation type="submission" date="2019-10" db="EMBL/GenBank/DDBJ databases">
        <title>Assembly and Annotation for the nematode Trichostrongylus colubriformis.</title>
        <authorList>
            <person name="Martin J."/>
        </authorList>
    </citation>
    <scope>NUCLEOTIDE SEQUENCE [LARGE SCALE GENOMIC DNA]</scope>
    <source>
        <strain evidence="1">G859</strain>
        <tissue evidence="1">Whole worm</tissue>
    </source>
</reference>
<proteinExistence type="predicted"/>
<gene>
    <name evidence="1" type="ORF">GCK32_004454</name>
</gene>
<organism evidence="1 2">
    <name type="scientific">Trichostrongylus colubriformis</name>
    <name type="common">Black scour worm</name>
    <dbReference type="NCBI Taxonomy" id="6319"/>
    <lineage>
        <taxon>Eukaryota</taxon>
        <taxon>Metazoa</taxon>
        <taxon>Ecdysozoa</taxon>
        <taxon>Nematoda</taxon>
        <taxon>Chromadorea</taxon>
        <taxon>Rhabditida</taxon>
        <taxon>Rhabditina</taxon>
        <taxon>Rhabditomorpha</taxon>
        <taxon>Strongyloidea</taxon>
        <taxon>Trichostrongylidae</taxon>
        <taxon>Trichostrongylus</taxon>
    </lineage>
</organism>
<protein>
    <submittedName>
        <fullName evidence="1">Uncharacterized protein</fullName>
    </submittedName>
</protein>
<dbReference type="AlphaFoldDB" id="A0AAN8FA95"/>
<comment type="caution">
    <text evidence="1">The sequence shown here is derived from an EMBL/GenBank/DDBJ whole genome shotgun (WGS) entry which is preliminary data.</text>
</comment>
<keyword evidence="2" id="KW-1185">Reference proteome</keyword>
<name>A0AAN8FA95_TRICO</name>
<dbReference type="Proteomes" id="UP001331761">
    <property type="component" value="Unassembled WGS sequence"/>
</dbReference>
<sequence length="73" mass="8720">MDWQQKKAASLCAPLYASRTAVLWWMVMIDAYKDEFFFRCCLLVVVHHYVNEIGGIEMREDTRERETMERETA</sequence>
<dbReference type="EMBL" id="WIXE01015642">
    <property type="protein sequence ID" value="KAK5973310.1"/>
    <property type="molecule type" value="Genomic_DNA"/>
</dbReference>
<evidence type="ECO:0000313" key="1">
    <source>
        <dbReference type="EMBL" id="KAK5973310.1"/>
    </source>
</evidence>